<sequence>MMSMMPKASFLPSFSSFASPQLPDIIINPSTTIRSCTSSQKPKQATSSHGHYPLLSNAKNDLQINHSKNISMVRDMLFSKEDNKTPLQSMVLIDTLQHMGLDHLFKEEIGSTLSSIYDNFAHQTHHGHNLFESSLFFRLFREHGHSVSPKMLKKFIDKNGEFKLALSKDIKGLMSLYEASRLNIGEDILKKGKEFSSKHLWDSIDWLDNKSANQVKETLEHPYHMSIQRYKARRYISMHQDDHENGCKDVVLFELAKYEFNIVQLLHQRELDAILSWWKKIGLAQGLSFVRDQPLEWYMWPLTMVPQPHHSKCRIQLTKAIAFIYIIDDIFDVYGTLDELSLFTQAINKWDISAINNFPNYMKVCFNALYNVTNEIAEITLKEYGWNPINTLSKSWGILCNAFLQEAKWFASKQVPNKDEYLRNAVTSSGVFIVIVHLFFLMGQGLTLENIQHIENDPSFVSKSGTILRLWDDLGSAKNENQKRFDGSYLELYMKEHQDCTAKEAREHVMLMISRTWDALNKESFTQSSFPKPLINATLNLARMVRVMYSYDDNHHLPMLDDFIFFMDLGCERDGRMWFKINGLPSTDAIQEILRDADTNNMVYYNSGYQDSIHVFMVEHEPSVAMIPAGVDAMDGKQDMTKAVEGDNIGNLKNSDMNTGNLGKQNMENGSSTSDGTYQPYEVASDIDISDDSELNNASWMFEDFEGDEDDIFNLGSRDDASDYASKDKTSDHTKEKYMSEDLMEEFNESPHYEDDLFSLQGSNDEPGQVYPEFNDDMYAKNPQLELGMKFSSQRSFREALRAWAIGRGYSYKLQKNNRTMITAVCENHCGFKIHASSYRGTSAFQIKTFKAEHSCPKKNMRHMVSTKYLALRYLEDIRDDPEWGASTMQKRISRECGADVHISKCYRAKKLANKIILGDLKMQYRRLYDYAETIKKTNPGSLVKIKTSLMVQNRNDEMIEGKLDDGNQCRDGNENMLPLAIACVDAECKESWSWFLNLLSKDFGRPEDLGWVFMSDQQKGLMQAFKELMPTVEHRLCVKHMYENYKQKFKGFEYKKLLWPAASAGTEKHFDIHMARMKEKDENAYRWCIPVDFCLGGCRKYTSHINLIID</sequence>
<dbReference type="FunFam" id="1.10.600.10:FF:000007">
    <property type="entry name" value="Isoprene synthase, chloroplastic"/>
    <property type="match status" value="1"/>
</dbReference>
<evidence type="ECO:0000256" key="1">
    <source>
        <dbReference type="ARBA" id="ARBA00001946"/>
    </source>
</evidence>
<feature type="region of interest" description="Disordered" evidence="5">
    <location>
        <begin position="646"/>
        <end position="679"/>
    </location>
</feature>
<dbReference type="GO" id="GO:0016102">
    <property type="term" value="P:diterpenoid biosynthetic process"/>
    <property type="evidence" value="ECO:0007669"/>
    <property type="project" value="InterPro"/>
</dbReference>
<protein>
    <submittedName>
        <fullName evidence="11">Uncharacterized protein LOC120272186</fullName>
    </submittedName>
</protein>
<dbReference type="Pfam" id="PF03936">
    <property type="entry name" value="Terpene_synth_C"/>
    <property type="match status" value="1"/>
</dbReference>
<feature type="region of interest" description="Disordered" evidence="5">
    <location>
        <begin position="34"/>
        <end position="54"/>
    </location>
</feature>
<evidence type="ECO:0000313" key="11">
    <source>
        <dbReference type="RefSeq" id="XP_039134884.1"/>
    </source>
</evidence>
<evidence type="ECO:0000259" key="9">
    <source>
        <dbReference type="Pfam" id="PF10551"/>
    </source>
</evidence>
<keyword evidence="10" id="KW-1185">Reference proteome</keyword>
<reference evidence="11" key="1">
    <citation type="submission" date="2025-08" db="UniProtKB">
        <authorList>
            <consortium name="RefSeq"/>
        </authorList>
    </citation>
    <scope>IDENTIFICATION</scope>
</reference>
<dbReference type="PANTHER" id="PTHR31225">
    <property type="entry name" value="OS04G0344100 PROTEIN-RELATED"/>
    <property type="match status" value="1"/>
</dbReference>
<feature type="domain" description="Terpene synthase N-terminal" evidence="6">
    <location>
        <begin position="63"/>
        <end position="218"/>
    </location>
</feature>
<feature type="compositionally biased region" description="Polar residues" evidence="5">
    <location>
        <begin position="34"/>
        <end position="49"/>
    </location>
</feature>
<feature type="region of interest" description="Disordered" evidence="5">
    <location>
        <begin position="712"/>
        <end position="736"/>
    </location>
</feature>
<keyword evidence="3" id="KW-0460">Magnesium</keyword>
<dbReference type="Pfam" id="PF01397">
    <property type="entry name" value="Terpene_synth"/>
    <property type="match status" value="1"/>
</dbReference>
<dbReference type="InterPro" id="IPR008930">
    <property type="entry name" value="Terpenoid_cyclase/PrenylTrfase"/>
</dbReference>
<evidence type="ECO:0000259" key="7">
    <source>
        <dbReference type="Pfam" id="PF03108"/>
    </source>
</evidence>
<evidence type="ECO:0000259" key="6">
    <source>
        <dbReference type="Pfam" id="PF01397"/>
    </source>
</evidence>
<evidence type="ECO:0000256" key="2">
    <source>
        <dbReference type="ARBA" id="ARBA00022723"/>
    </source>
</evidence>
<proteinExistence type="predicted"/>
<feature type="domain" description="MULE transposase" evidence="9">
    <location>
        <begin position="972"/>
        <end position="1045"/>
    </location>
</feature>
<dbReference type="Gene3D" id="1.50.10.130">
    <property type="entry name" value="Terpene synthase, N-terminal domain"/>
    <property type="match status" value="1"/>
</dbReference>
<dbReference type="SFLD" id="SFLDS00005">
    <property type="entry name" value="Isoprenoid_Synthase_Type_I"/>
    <property type="match status" value="1"/>
</dbReference>
<organism evidence="10 11">
    <name type="scientific">Dioscorea cayennensis subsp. rotundata</name>
    <name type="common">White Guinea yam</name>
    <name type="synonym">Dioscorea rotundata</name>
    <dbReference type="NCBI Taxonomy" id="55577"/>
    <lineage>
        <taxon>Eukaryota</taxon>
        <taxon>Viridiplantae</taxon>
        <taxon>Streptophyta</taxon>
        <taxon>Embryophyta</taxon>
        <taxon>Tracheophyta</taxon>
        <taxon>Spermatophyta</taxon>
        <taxon>Magnoliopsida</taxon>
        <taxon>Liliopsida</taxon>
        <taxon>Dioscoreales</taxon>
        <taxon>Dioscoreaceae</taxon>
        <taxon>Dioscorea</taxon>
    </lineage>
</organism>
<dbReference type="Pfam" id="PF10551">
    <property type="entry name" value="MULE"/>
    <property type="match status" value="1"/>
</dbReference>
<dbReference type="InterPro" id="IPR044814">
    <property type="entry name" value="Terpene_cyclase_plant_C1"/>
</dbReference>
<feature type="compositionally biased region" description="Polar residues" evidence="5">
    <location>
        <begin position="651"/>
        <end position="677"/>
    </location>
</feature>
<evidence type="ECO:0000256" key="5">
    <source>
        <dbReference type="SAM" id="MobiDB-lite"/>
    </source>
</evidence>
<evidence type="ECO:0000256" key="3">
    <source>
        <dbReference type="ARBA" id="ARBA00022842"/>
    </source>
</evidence>
<dbReference type="SUPFAM" id="SSF48239">
    <property type="entry name" value="Terpenoid cyclases/Protein prenyltransferases"/>
    <property type="match status" value="1"/>
</dbReference>
<dbReference type="GO" id="GO:0010333">
    <property type="term" value="F:terpene synthase activity"/>
    <property type="evidence" value="ECO:0007669"/>
    <property type="project" value="InterPro"/>
</dbReference>
<dbReference type="InterPro" id="IPR034741">
    <property type="entry name" value="Terpene_cyclase-like_1_C"/>
</dbReference>
<dbReference type="AlphaFoldDB" id="A0AB40C533"/>
<dbReference type="RefSeq" id="XP_039134884.1">
    <property type="nucleotide sequence ID" value="XM_039278950.1"/>
</dbReference>
<feature type="domain" description="Transposase MuDR plant" evidence="7">
    <location>
        <begin position="784"/>
        <end position="847"/>
    </location>
</feature>
<dbReference type="SFLD" id="SFLDG01019">
    <property type="entry name" value="Terpene_Cyclase_Like_1_C_Termi"/>
    <property type="match status" value="1"/>
</dbReference>
<keyword evidence="2" id="KW-0479">Metal-binding</keyword>
<accession>A0AB40C533</accession>
<dbReference type="InterPro" id="IPR050148">
    <property type="entry name" value="Terpene_synthase-like"/>
</dbReference>
<dbReference type="InterPro" id="IPR008949">
    <property type="entry name" value="Isoprenoid_synthase_dom_sf"/>
</dbReference>
<evidence type="ECO:0000256" key="4">
    <source>
        <dbReference type="ARBA" id="ARBA00023239"/>
    </source>
</evidence>
<feature type="compositionally biased region" description="Basic and acidic residues" evidence="5">
    <location>
        <begin position="717"/>
        <end position="736"/>
    </location>
</feature>
<dbReference type="Gene3D" id="1.10.600.10">
    <property type="entry name" value="Farnesyl Diphosphate Synthase"/>
    <property type="match status" value="1"/>
</dbReference>
<evidence type="ECO:0000259" key="8">
    <source>
        <dbReference type="Pfam" id="PF03936"/>
    </source>
</evidence>
<gene>
    <name evidence="11" type="primary">LOC120272186</name>
</gene>
<dbReference type="InterPro" id="IPR036965">
    <property type="entry name" value="Terpene_synth_N_sf"/>
</dbReference>
<dbReference type="CDD" id="cd00684">
    <property type="entry name" value="Terpene_cyclase_plant_C1"/>
    <property type="match status" value="1"/>
</dbReference>
<feature type="domain" description="Terpene synthase metal-binding" evidence="8">
    <location>
        <begin position="279"/>
        <end position="518"/>
    </location>
</feature>
<dbReference type="PANTHER" id="PTHR31225:SF0">
    <property type="entry name" value="S-(+)-LINALOOL SYNTHASE, CHLOROPLASTIC"/>
    <property type="match status" value="1"/>
</dbReference>
<dbReference type="InterPro" id="IPR005630">
    <property type="entry name" value="Terpene_synthase_metal-bd"/>
</dbReference>
<dbReference type="InterPro" id="IPR001906">
    <property type="entry name" value="Terpene_synth_N"/>
</dbReference>
<evidence type="ECO:0000313" key="10">
    <source>
        <dbReference type="Proteomes" id="UP001515500"/>
    </source>
</evidence>
<dbReference type="GeneID" id="120272186"/>
<dbReference type="InterPro" id="IPR004332">
    <property type="entry name" value="Transposase_MuDR"/>
</dbReference>
<dbReference type="InterPro" id="IPR018289">
    <property type="entry name" value="MULE_transposase_dom"/>
</dbReference>
<comment type="cofactor">
    <cofactor evidence="1">
        <name>Mg(2+)</name>
        <dbReference type="ChEBI" id="CHEBI:18420"/>
    </cofactor>
</comment>
<dbReference type="GO" id="GO:0000287">
    <property type="term" value="F:magnesium ion binding"/>
    <property type="evidence" value="ECO:0007669"/>
    <property type="project" value="InterPro"/>
</dbReference>
<dbReference type="Pfam" id="PF03108">
    <property type="entry name" value="DBD_Tnp_Mut"/>
    <property type="match status" value="1"/>
</dbReference>
<keyword evidence="4" id="KW-0456">Lyase</keyword>
<dbReference type="Proteomes" id="UP001515500">
    <property type="component" value="Chromosome 11"/>
</dbReference>
<dbReference type="SUPFAM" id="SSF48576">
    <property type="entry name" value="Terpenoid synthases"/>
    <property type="match status" value="1"/>
</dbReference>
<name>A0AB40C533_DIOCR</name>